<evidence type="ECO:0000313" key="1">
    <source>
        <dbReference type="EMBL" id="MDN3571296.1"/>
    </source>
</evidence>
<evidence type="ECO:0000313" key="2">
    <source>
        <dbReference type="Proteomes" id="UP001244297"/>
    </source>
</evidence>
<name>A0ABT8AN77_9HYPH</name>
<proteinExistence type="predicted"/>
<dbReference type="Proteomes" id="UP001244297">
    <property type="component" value="Unassembled WGS sequence"/>
</dbReference>
<protein>
    <submittedName>
        <fullName evidence="1">Uncharacterized protein</fullName>
    </submittedName>
</protein>
<keyword evidence="2" id="KW-1185">Reference proteome</keyword>
<dbReference type="EMBL" id="JAUFPT010000032">
    <property type="protein sequence ID" value="MDN3571296.1"/>
    <property type="molecule type" value="Genomic_DNA"/>
</dbReference>
<organism evidence="1 2">
    <name type="scientific">Methylobacterium longum</name>
    <dbReference type="NCBI Taxonomy" id="767694"/>
    <lineage>
        <taxon>Bacteria</taxon>
        <taxon>Pseudomonadati</taxon>
        <taxon>Pseudomonadota</taxon>
        <taxon>Alphaproteobacteria</taxon>
        <taxon>Hyphomicrobiales</taxon>
        <taxon>Methylobacteriaceae</taxon>
        <taxon>Methylobacterium</taxon>
    </lineage>
</organism>
<dbReference type="RefSeq" id="WP_238284666.1">
    <property type="nucleotide sequence ID" value="NZ_BPQS01000001.1"/>
</dbReference>
<sequence>MIPLGGLAAFDLRRFIASRLRALQRALPSIVVFGGVDVSLNTFENGVPVWVVHLYLLIEAANTKALRAAILARCPGEPSAPRPFQFWEVSRAGRAKVFSYAVKAAFYKRSGFIDATGRANTRPQALPAGAAVEAALFLDRWPLQRRLILHGLRLVHGCDGLRLVRRNGGASRRGSRP</sequence>
<gene>
    <name evidence="1" type="ORF">QWZ18_11760</name>
</gene>
<accession>A0ABT8AN77</accession>
<reference evidence="2" key="1">
    <citation type="journal article" date="2019" name="Int. J. Syst. Evol. Microbiol.">
        <title>The Global Catalogue of Microorganisms (GCM) 10K type strain sequencing project: providing services to taxonomists for standard genome sequencing and annotation.</title>
        <authorList>
            <consortium name="The Broad Institute Genomics Platform"/>
            <consortium name="The Broad Institute Genome Sequencing Center for Infectious Disease"/>
            <person name="Wu L."/>
            <person name="Ma J."/>
        </authorList>
    </citation>
    <scope>NUCLEOTIDE SEQUENCE [LARGE SCALE GENOMIC DNA]</scope>
    <source>
        <strain evidence="2">CECT 7806</strain>
    </source>
</reference>
<comment type="caution">
    <text evidence="1">The sequence shown here is derived from an EMBL/GenBank/DDBJ whole genome shotgun (WGS) entry which is preliminary data.</text>
</comment>